<keyword evidence="1" id="KW-0812">Transmembrane</keyword>
<feature type="transmembrane region" description="Helical" evidence="1">
    <location>
        <begin position="12"/>
        <end position="31"/>
    </location>
</feature>
<feature type="transmembrane region" description="Helical" evidence="1">
    <location>
        <begin position="65"/>
        <end position="84"/>
    </location>
</feature>
<dbReference type="RefSeq" id="WP_153278529.1">
    <property type="nucleotide sequence ID" value="NZ_CP034550.1"/>
</dbReference>
<sequence>MELASGVDAVLRVLGAVVLAVVSFTAVRSALATSASAWSHHAVRWAGTAFGWVGRRLDERAGERAIGLTAPVCLLAVLLVWLGAWQVGVVLVAAPAGVADGGRTALVVLFGALVVRTGQAHTARERRCGEFGDGRGAEELLAGFLGTGGREGLDRALSDWSAWLAELHWAHRAWPTLLYTRSSGTRCWLETVVTMLDVAALAEAIAPDWTPPHTAVVLVNGTDCIGRALVATGTAAPRSTISLHGREDRAFDDTVSLLAAAGLPVERDPVDAWTEFQARRTGYAPAASALAVRLLYTRFEERR</sequence>
<keyword evidence="1" id="KW-1133">Transmembrane helix</keyword>
<dbReference type="KEGG" id="ssyi:EKG83_29465"/>
<name>A0A5Q0H423_SACSY</name>
<dbReference type="EMBL" id="CP034550">
    <property type="protein sequence ID" value="QFZ20968.1"/>
    <property type="molecule type" value="Genomic_DNA"/>
</dbReference>
<dbReference type="Proteomes" id="UP000325787">
    <property type="component" value="Chromosome"/>
</dbReference>
<gene>
    <name evidence="2" type="ORF">EKG83_29465</name>
</gene>
<accession>A0A5Q0H423</accession>
<reference evidence="3" key="1">
    <citation type="journal article" date="2021" name="Curr. Microbiol.">
        <title>Complete genome of nocamycin-producing strain Saccharothrix syringae NRRL B-16468 reveals the biosynthetic potential for secondary metabolites.</title>
        <authorList>
            <person name="Mo X."/>
            <person name="Yang S."/>
        </authorList>
    </citation>
    <scope>NUCLEOTIDE SEQUENCE [LARGE SCALE GENOMIC DNA]</scope>
    <source>
        <strain evidence="3">ATCC 51364 / DSM 43886 / JCM 6844 / KCTC 9398 / NBRC 14523 / NRRL B-16468 / INA 2240</strain>
    </source>
</reference>
<keyword evidence="1" id="KW-0472">Membrane</keyword>
<proteinExistence type="predicted"/>
<dbReference type="OrthoDB" id="9785126at2"/>
<feature type="transmembrane region" description="Helical" evidence="1">
    <location>
        <begin position="90"/>
        <end position="115"/>
    </location>
</feature>
<evidence type="ECO:0000313" key="3">
    <source>
        <dbReference type="Proteomes" id="UP000325787"/>
    </source>
</evidence>
<organism evidence="2 3">
    <name type="scientific">Saccharothrix syringae</name>
    <name type="common">Nocardiopsis syringae</name>
    <dbReference type="NCBI Taxonomy" id="103733"/>
    <lineage>
        <taxon>Bacteria</taxon>
        <taxon>Bacillati</taxon>
        <taxon>Actinomycetota</taxon>
        <taxon>Actinomycetes</taxon>
        <taxon>Pseudonocardiales</taxon>
        <taxon>Pseudonocardiaceae</taxon>
        <taxon>Saccharothrix</taxon>
    </lineage>
</organism>
<evidence type="ECO:0000256" key="1">
    <source>
        <dbReference type="SAM" id="Phobius"/>
    </source>
</evidence>
<dbReference type="AlphaFoldDB" id="A0A5Q0H423"/>
<protein>
    <submittedName>
        <fullName evidence="2">Uncharacterized protein</fullName>
    </submittedName>
</protein>
<evidence type="ECO:0000313" key="2">
    <source>
        <dbReference type="EMBL" id="QFZ20968.1"/>
    </source>
</evidence>
<keyword evidence="3" id="KW-1185">Reference proteome</keyword>